<evidence type="ECO:0000256" key="1">
    <source>
        <dbReference type="SAM" id="MobiDB-lite"/>
    </source>
</evidence>
<dbReference type="KEGG" id="mpp:MICPUCDRAFT_67535"/>
<keyword evidence="3" id="KW-1185">Reference proteome</keyword>
<accession>C1MQZ7</accession>
<name>C1MQZ7_MICPC</name>
<protein>
    <submittedName>
        <fullName evidence="2">Predicted protein</fullName>
    </submittedName>
</protein>
<reference evidence="2 3" key="1">
    <citation type="journal article" date="2009" name="Science">
        <title>Green evolution and dynamic adaptations revealed by genomes of the marine picoeukaryotes Micromonas.</title>
        <authorList>
            <person name="Worden A.Z."/>
            <person name="Lee J.H."/>
            <person name="Mock T."/>
            <person name="Rouze P."/>
            <person name="Simmons M.P."/>
            <person name="Aerts A.L."/>
            <person name="Allen A.E."/>
            <person name="Cuvelier M.L."/>
            <person name="Derelle E."/>
            <person name="Everett M.V."/>
            <person name="Foulon E."/>
            <person name="Grimwood J."/>
            <person name="Gundlach H."/>
            <person name="Henrissat B."/>
            <person name="Napoli C."/>
            <person name="McDonald S.M."/>
            <person name="Parker M.S."/>
            <person name="Rombauts S."/>
            <person name="Salamov A."/>
            <person name="Von Dassow P."/>
            <person name="Badger J.H."/>
            <person name="Coutinho P.M."/>
            <person name="Demir E."/>
            <person name="Dubchak I."/>
            <person name="Gentemann C."/>
            <person name="Eikrem W."/>
            <person name="Gready J.E."/>
            <person name="John U."/>
            <person name="Lanier W."/>
            <person name="Lindquist E.A."/>
            <person name="Lucas S."/>
            <person name="Mayer K.F."/>
            <person name="Moreau H."/>
            <person name="Not F."/>
            <person name="Otillar R."/>
            <person name="Panaud O."/>
            <person name="Pangilinan J."/>
            <person name="Paulsen I."/>
            <person name="Piegu B."/>
            <person name="Poliakov A."/>
            <person name="Robbens S."/>
            <person name="Schmutz J."/>
            <person name="Toulza E."/>
            <person name="Wyss T."/>
            <person name="Zelensky A."/>
            <person name="Zhou K."/>
            <person name="Armbrust E.V."/>
            <person name="Bhattacharya D."/>
            <person name="Goodenough U.W."/>
            <person name="Van de Peer Y."/>
            <person name="Grigoriev I.V."/>
        </authorList>
    </citation>
    <scope>NUCLEOTIDE SEQUENCE [LARGE SCALE GENOMIC DNA]</scope>
    <source>
        <strain evidence="2 3">CCMP1545</strain>
    </source>
</reference>
<dbReference type="RefSeq" id="XP_003058218.1">
    <property type="nucleotide sequence ID" value="XM_003058172.1"/>
</dbReference>
<dbReference type="GeneID" id="9683279"/>
<dbReference type="Proteomes" id="UP000001876">
    <property type="component" value="Unassembled WGS sequence"/>
</dbReference>
<feature type="region of interest" description="Disordered" evidence="1">
    <location>
        <begin position="37"/>
        <end position="61"/>
    </location>
</feature>
<gene>
    <name evidence="2" type="ORF">MICPUCDRAFT_67535</name>
</gene>
<proteinExistence type="predicted"/>
<organism evidence="3">
    <name type="scientific">Micromonas pusilla (strain CCMP1545)</name>
    <name type="common">Picoplanktonic green alga</name>
    <dbReference type="NCBI Taxonomy" id="564608"/>
    <lineage>
        <taxon>Eukaryota</taxon>
        <taxon>Viridiplantae</taxon>
        <taxon>Chlorophyta</taxon>
        <taxon>Mamiellophyceae</taxon>
        <taxon>Mamiellales</taxon>
        <taxon>Mamiellaceae</taxon>
        <taxon>Micromonas</taxon>
    </lineage>
</organism>
<dbReference type="AlphaFoldDB" id="C1MQZ7"/>
<dbReference type="EMBL" id="GG663738">
    <property type="protein sequence ID" value="EEH58169.1"/>
    <property type="molecule type" value="Genomic_DNA"/>
</dbReference>
<evidence type="ECO:0000313" key="3">
    <source>
        <dbReference type="Proteomes" id="UP000001876"/>
    </source>
</evidence>
<evidence type="ECO:0000313" key="2">
    <source>
        <dbReference type="EMBL" id="EEH58169.1"/>
    </source>
</evidence>
<sequence>MTTSMNAAVGFPSISLHNLPPRKRLAAQLRFDKATVASASGVTTRRSRRRRDAETRAAEARASLAKNITGIRRARGRENDDDGFLNEGLAQRAKRALASLGLGGEMRRRAAMAETNANGEALTPEAASALAAAKAKGDRAFAARHAAVAAAEIAREKAQAARELMLVLARTKEQAEELLSSRTFIT</sequence>